<feature type="compositionally biased region" description="Basic residues" evidence="1">
    <location>
        <begin position="28"/>
        <end position="40"/>
    </location>
</feature>
<protein>
    <submittedName>
        <fullName evidence="2">Uncharacterized protein</fullName>
    </submittedName>
</protein>
<accession>A0A7J6UA70</accession>
<feature type="region of interest" description="Disordered" evidence="1">
    <location>
        <begin position="514"/>
        <end position="550"/>
    </location>
</feature>
<feature type="region of interest" description="Disordered" evidence="1">
    <location>
        <begin position="241"/>
        <end position="282"/>
    </location>
</feature>
<feature type="compositionally biased region" description="Polar residues" evidence="1">
    <location>
        <begin position="1068"/>
        <end position="1086"/>
    </location>
</feature>
<organism evidence="2 3">
    <name type="scientific">Perkinsus olseni</name>
    <name type="common">Perkinsus atlanticus</name>
    <dbReference type="NCBI Taxonomy" id="32597"/>
    <lineage>
        <taxon>Eukaryota</taxon>
        <taxon>Sar</taxon>
        <taxon>Alveolata</taxon>
        <taxon>Perkinsozoa</taxon>
        <taxon>Perkinsea</taxon>
        <taxon>Perkinsida</taxon>
        <taxon>Perkinsidae</taxon>
        <taxon>Perkinsus</taxon>
    </lineage>
</organism>
<feature type="region of interest" description="Disordered" evidence="1">
    <location>
        <begin position="337"/>
        <end position="370"/>
    </location>
</feature>
<feature type="compositionally biased region" description="Gly residues" evidence="1">
    <location>
        <begin position="1"/>
        <end position="11"/>
    </location>
</feature>
<comment type="caution">
    <text evidence="2">The sequence shown here is derived from an EMBL/GenBank/DDBJ whole genome shotgun (WGS) entry which is preliminary data.</text>
</comment>
<evidence type="ECO:0000256" key="1">
    <source>
        <dbReference type="SAM" id="MobiDB-lite"/>
    </source>
</evidence>
<feature type="region of interest" description="Disordered" evidence="1">
    <location>
        <begin position="1"/>
        <end position="116"/>
    </location>
</feature>
<feature type="region of interest" description="Disordered" evidence="1">
    <location>
        <begin position="660"/>
        <end position="686"/>
    </location>
</feature>
<dbReference type="EMBL" id="JABANM010001619">
    <property type="protein sequence ID" value="KAF4753970.1"/>
    <property type="molecule type" value="Genomic_DNA"/>
</dbReference>
<reference evidence="2 3" key="1">
    <citation type="submission" date="2020-04" db="EMBL/GenBank/DDBJ databases">
        <title>Perkinsus olseni comparative genomics.</title>
        <authorList>
            <person name="Bogema D.R."/>
        </authorList>
    </citation>
    <scope>NUCLEOTIDE SEQUENCE [LARGE SCALE GENOMIC DNA]</scope>
    <source>
        <strain evidence="2">ATCC PRA-205</strain>
    </source>
</reference>
<gene>
    <name evidence="2" type="ORF">FOZ62_002561</name>
</gene>
<feature type="compositionally biased region" description="Basic and acidic residues" evidence="1">
    <location>
        <begin position="834"/>
        <end position="843"/>
    </location>
</feature>
<name>A0A7J6UA70_PEROL</name>
<dbReference type="Proteomes" id="UP000574390">
    <property type="component" value="Unassembled WGS sequence"/>
</dbReference>
<feature type="region of interest" description="Disordered" evidence="1">
    <location>
        <begin position="1066"/>
        <end position="1092"/>
    </location>
</feature>
<feature type="region of interest" description="Disordered" evidence="1">
    <location>
        <begin position="820"/>
        <end position="880"/>
    </location>
</feature>
<evidence type="ECO:0000313" key="2">
    <source>
        <dbReference type="EMBL" id="KAF4753970.1"/>
    </source>
</evidence>
<feature type="compositionally biased region" description="Basic and acidic residues" evidence="1">
    <location>
        <begin position="337"/>
        <end position="349"/>
    </location>
</feature>
<sequence>MNPLGILGGFGSSNYTPGRRYDPASRSSSRRQRLAARRSRNGTNRARSNSTRRRRSKSPGVVELWEDLDRRLSQANPPSPLAEASPVIEPSLLDVTPPDSPQQTKGRPPTVPRPLQGSVIDLERVGSSASSLDEPEVIELDDSASIGAFGEKDETVVEYAKRLSSSRGGPPMIRPQPDLIDVDRDPSPVAIPQQSGGFTDLLARNWQSATGWVWQAPTAEVPVAGEMGEPGRESANIELEEAPSVGEQSSSHHGLDIGAGKALSSLGSPPKRGRSGHDGGVVPVVSSIRDDFLASMEVLPAPSMDVKEPYEETRNADGNGEKSEGILGGLMGWWAPREGEGEPDTKPAEDGAQAGPENGEIVSNGAAGPRPGVQNVTAARVSPDGSILRGSELGDVLEGYSDSEVFSLSSNSSGPVDLRTPIGEGVGGVAGVESRREAAPVRNQSIDLLGLEDAPLPRGWLAEVQSGFRMDALAEAMDGSDLPKATVAEMSREILAHAYGLPPRVSVTAEPRVGSIEGAPQPPTPMERVASSNRGGHQVQGRRNSPPLPSSTALVRIGGIAVPGPGKPQANTYISPASPQKPANLAAARRVHALVHRSDRPKLPPSGEAKLPTRLETIMEECKTMLQRHRQKQPAERSFLATGWEAPEMSQVGTTVLEDSPEGEVEKEAQPLTLSPAPPRTNLDPRGVYCEIDQKTVAELRSPLGQFHSDLLQEALRAKAALQRPEKSYPIDDRVLADLARAARKRFHLSRTMAGILAKSETGARAEAKGKTTIDPKPAAERSVPAYWLPETSSTRPMRRDPVEEAQPVERRVLDCEEPPIPRSLSVLPTPSRCEPKREHAPEEPSMCPSRADSDSEGISSVSSRTAAATPKCSKCGTSGITDMTGRRLSRVVQEQMRRWSWCAECTFEMFPSISAAPKRSSFVSQRVFLGRNTEEWLWELSMESNLTVEYPEESGVLWPTGRHLAVALLFGDAETKRAIRAAPTLADVEDVLKEMRQGLREDYMDLREGAVQLVVDLMLKQHALLKVVLKSIPNFVVELRQRDGDDDELLGGIVADVWNEGGCPTRRTAQSPTLKTAGLQTNPSEEPSAAYTPYDPRDDICVFGPSTVTLQGDTTPYRILDLELEHYYLRFKVECKVPKAAYEAASAEDPDVAISLVCGIAVHCSGEADLRPGPETPLHQSSLRHGDDSSDSDVSTPVTALKTSLEEISCPEGWAGPLESWPGSACWLWVERGVRGGAGLSERYCVGGDAVLSPPPKTGLLTRAAVQKQQPHSNEEDVILINETWEIMVRGDVCEWSVEDGKGHARWTTPIVLRRQTFAPNEHTNPVESSYHRLESDVVEGASVDTSAAGPVAVITVVLVIVAAGCATNGWTV</sequence>
<feature type="region of interest" description="Disordered" evidence="1">
    <location>
        <begin position="1170"/>
        <end position="1199"/>
    </location>
</feature>
<evidence type="ECO:0000313" key="3">
    <source>
        <dbReference type="Proteomes" id="UP000574390"/>
    </source>
</evidence>
<feature type="compositionally biased region" description="Basic and acidic residues" evidence="1">
    <location>
        <begin position="305"/>
        <end position="324"/>
    </location>
</feature>
<feature type="region of interest" description="Disordered" evidence="1">
    <location>
        <begin position="303"/>
        <end position="325"/>
    </location>
</feature>
<proteinExistence type="predicted"/>